<dbReference type="CDD" id="cd10441">
    <property type="entry name" value="GIY-YIG_COG1833"/>
    <property type="match status" value="1"/>
</dbReference>
<dbReference type="EMBL" id="BART01025643">
    <property type="protein sequence ID" value="GAH03257.1"/>
    <property type="molecule type" value="Genomic_DNA"/>
</dbReference>
<accession>X1C7A2</accession>
<evidence type="ECO:0008006" key="2">
    <source>
        <dbReference type="Google" id="ProtNLM"/>
    </source>
</evidence>
<comment type="caution">
    <text evidence="1">The sequence shown here is derived from an EMBL/GenBank/DDBJ whole genome shotgun (WGS) entry which is preliminary data.</text>
</comment>
<dbReference type="PANTHER" id="PTHR37460">
    <property type="entry name" value="ENDONUCLEASE III"/>
    <property type="match status" value="1"/>
</dbReference>
<feature type="non-terminal residue" evidence="1">
    <location>
        <position position="98"/>
    </location>
</feature>
<dbReference type="AlphaFoldDB" id="X1C7A2"/>
<proteinExistence type="predicted"/>
<dbReference type="Pfam" id="PF01986">
    <property type="entry name" value="DUF123"/>
    <property type="match status" value="1"/>
</dbReference>
<organism evidence="1">
    <name type="scientific">marine sediment metagenome</name>
    <dbReference type="NCBI Taxonomy" id="412755"/>
    <lineage>
        <taxon>unclassified sequences</taxon>
        <taxon>metagenomes</taxon>
        <taxon>ecological metagenomes</taxon>
    </lineage>
</organism>
<name>X1C7A2_9ZZZZ</name>
<protein>
    <recommendedName>
        <fullName evidence="2">GIY-YIG domain-containing protein</fullName>
    </recommendedName>
</protein>
<dbReference type="InterPro" id="IPR002837">
    <property type="entry name" value="DUF123"/>
</dbReference>
<evidence type="ECO:0000313" key="1">
    <source>
        <dbReference type="EMBL" id="GAH03257.1"/>
    </source>
</evidence>
<gene>
    <name evidence="1" type="ORF">S01H4_45981</name>
</gene>
<sequence>MKGTYIIVIHLRENSKIIIGSLGKLDFIKGYYLYIGSAMGNKGSTTLENRIKRHISESNNKNLFWHVDYLLASKFCLITKIYLIPTIIRLECIISKEL</sequence>
<dbReference type="PANTHER" id="PTHR37460:SF1">
    <property type="entry name" value="ENDONUCLEASE III"/>
    <property type="match status" value="1"/>
</dbReference>
<reference evidence="1" key="1">
    <citation type="journal article" date="2014" name="Front. Microbiol.">
        <title>High frequency of phylogenetically diverse reductive dehalogenase-homologous genes in deep subseafloor sedimentary metagenomes.</title>
        <authorList>
            <person name="Kawai M."/>
            <person name="Futagami T."/>
            <person name="Toyoda A."/>
            <person name="Takaki Y."/>
            <person name="Nishi S."/>
            <person name="Hori S."/>
            <person name="Arai W."/>
            <person name="Tsubouchi T."/>
            <person name="Morono Y."/>
            <person name="Uchiyama I."/>
            <person name="Ito T."/>
            <person name="Fujiyama A."/>
            <person name="Inagaki F."/>
            <person name="Takami H."/>
        </authorList>
    </citation>
    <scope>NUCLEOTIDE SEQUENCE</scope>
    <source>
        <strain evidence="1">Expedition CK06-06</strain>
    </source>
</reference>